<sequence>MHLPPVYNIITLGKEAFYKSMNLNPETEYGRTIIAVWNTIIYAAAIVACLACPPYADGFGRKHALALGGLVSLFGAALQAGSTNISMLVAARVFVGAGIGVTISCVPLYQAEISPPANRGIIVGLHASMIGFGTLLATWLGVAFFHVPGSAGWRVPMAIQCVPALALTILAWLIPESPRWLCMQDRAEEAEAVLIKLHKRSDDPQHLFARQEMAIIRRQLEYEKMKRVPVLQAFKQPSLRKRFIIGFLAFWNTQCSGVIVVLAYQSVIYQSLGFSPFLSAIIGAAWASTLFWGNLLGGILGDYVGRKKQFTVGLFLMLIVLICLCVTTKLYSGTDNRAGKIAAVVLHSYRYTVGIECPSLVYCSELFPTEWRAWGVANSLSAVLWGCMIFTAAAPSALDHIGALYYVVFICLTAVQIVLVLAFFPDTKGFTLEQMSAVFGDPVVDMYGKIEKGEDFVRHHQRIEDAKIEKATEVEDVGDA</sequence>
<organism evidence="8 9">
    <name type="scientific">Cladophialophora chaetospira</name>
    <dbReference type="NCBI Taxonomy" id="386627"/>
    <lineage>
        <taxon>Eukaryota</taxon>
        <taxon>Fungi</taxon>
        <taxon>Dikarya</taxon>
        <taxon>Ascomycota</taxon>
        <taxon>Pezizomycotina</taxon>
        <taxon>Eurotiomycetes</taxon>
        <taxon>Chaetothyriomycetidae</taxon>
        <taxon>Chaetothyriales</taxon>
        <taxon>Herpotrichiellaceae</taxon>
        <taxon>Cladophialophora</taxon>
    </lineage>
</organism>
<gene>
    <name evidence="8" type="ORF">H2200_006514</name>
</gene>
<dbReference type="GO" id="GO:0005351">
    <property type="term" value="F:carbohydrate:proton symporter activity"/>
    <property type="evidence" value="ECO:0007669"/>
    <property type="project" value="TreeGrafter"/>
</dbReference>
<comment type="caution">
    <text evidence="8">The sequence shown here is derived from an EMBL/GenBank/DDBJ whole genome shotgun (WGS) entry which is preliminary data.</text>
</comment>
<feature type="transmembrane region" description="Helical" evidence="6">
    <location>
        <begin position="87"/>
        <end position="109"/>
    </location>
</feature>
<comment type="similarity">
    <text evidence="2">Belongs to the major facilitator superfamily. Sugar transporter (TC 2.A.1.1) family.</text>
</comment>
<dbReference type="PANTHER" id="PTHR48022">
    <property type="entry name" value="PLASTIDIC GLUCOSE TRANSPORTER 4"/>
    <property type="match status" value="1"/>
</dbReference>
<evidence type="ECO:0000313" key="8">
    <source>
        <dbReference type="EMBL" id="KAJ9608743.1"/>
    </source>
</evidence>
<name>A0AA39CHS9_9EURO</name>
<feature type="transmembrane region" description="Helical" evidence="6">
    <location>
        <begin position="243"/>
        <end position="265"/>
    </location>
</feature>
<evidence type="ECO:0000256" key="1">
    <source>
        <dbReference type="ARBA" id="ARBA00004141"/>
    </source>
</evidence>
<dbReference type="PROSITE" id="PS00217">
    <property type="entry name" value="SUGAR_TRANSPORT_2"/>
    <property type="match status" value="1"/>
</dbReference>
<keyword evidence="3 6" id="KW-0812">Transmembrane</keyword>
<feature type="transmembrane region" description="Helical" evidence="6">
    <location>
        <begin position="312"/>
        <end position="331"/>
    </location>
</feature>
<dbReference type="InterPro" id="IPR036259">
    <property type="entry name" value="MFS_trans_sf"/>
</dbReference>
<dbReference type="EMBL" id="JAPDRK010000009">
    <property type="protein sequence ID" value="KAJ9608743.1"/>
    <property type="molecule type" value="Genomic_DNA"/>
</dbReference>
<evidence type="ECO:0000256" key="6">
    <source>
        <dbReference type="SAM" id="Phobius"/>
    </source>
</evidence>
<accession>A0AA39CHS9</accession>
<proteinExistence type="inferred from homology"/>
<keyword evidence="4 6" id="KW-1133">Transmembrane helix</keyword>
<evidence type="ECO:0000256" key="2">
    <source>
        <dbReference type="ARBA" id="ARBA00010992"/>
    </source>
</evidence>
<keyword evidence="9" id="KW-1185">Reference proteome</keyword>
<dbReference type="PROSITE" id="PS50850">
    <property type="entry name" value="MFS"/>
    <property type="match status" value="1"/>
</dbReference>
<dbReference type="PANTHER" id="PTHR48022:SF11">
    <property type="entry name" value="MONOSACCHARIDE TRANSPORTER (HXT8), PUTATIVE (AFU_ORTHOLOGUE AFUA_2G08120)-RELATED"/>
    <property type="match status" value="1"/>
</dbReference>
<feature type="transmembrane region" description="Helical" evidence="6">
    <location>
        <begin position="157"/>
        <end position="174"/>
    </location>
</feature>
<protein>
    <recommendedName>
        <fullName evidence="7">Major facilitator superfamily (MFS) profile domain-containing protein</fullName>
    </recommendedName>
</protein>
<dbReference type="SUPFAM" id="SSF103473">
    <property type="entry name" value="MFS general substrate transporter"/>
    <property type="match status" value="1"/>
</dbReference>
<feature type="transmembrane region" description="Helical" evidence="6">
    <location>
        <begin position="29"/>
        <end position="52"/>
    </location>
</feature>
<evidence type="ECO:0000256" key="3">
    <source>
        <dbReference type="ARBA" id="ARBA00022692"/>
    </source>
</evidence>
<feature type="transmembrane region" description="Helical" evidence="6">
    <location>
        <begin position="371"/>
        <end position="391"/>
    </location>
</feature>
<feature type="transmembrane region" description="Helical" evidence="6">
    <location>
        <begin position="403"/>
        <end position="424"/>
    </location>
</feature>
<dbReference type="Pfam" id="PF00083">
    <property type="entry name" value="Sugar_tr"/>
    <property type="match status" value="1"/>
</dbReference>
<feature type="transmembrane region" description="Helical" evidence="6">
    <location>
        <begin position="64"/>
        <end position="81"/>
    </location>
</feature>
<feature type="transmembrane region" description="Helical" evidence="6">
    <location>
        <begin position="121"/>
        <end position="145"/>
    </location>
</feature>
<comment type="subcellular location">
    <subcellularLocation>
        <location evidence="1">Membrane</location>
        <topology evidence="1">Multi-pass membrane protein</topology>
    </subcellularLocation>
</comment>
<evidence type="ECO:0000313" key="9">
    <source>
        <dbReference type="Proteomes" id="UP001172673"/>
    </source>
</evidence>
<evidence type="ECO:0000256" key="5">
    <source>
        <dbReference type="ARBA" id="ARBA00023136"/>
    </source>
</evidence>
<dbReference type="InterPro" id="IPR005829">
    <property type="entry name" value="Sugar_transporter_CS"/>
</dbReference>
<keyword evidence="5 6" id="KW-0472">Membrane</keyword>
<reference evidence="8" key="1">
    <citation type="submission" date="2022-10" db="EMBL/GenBank/DDBJ databases">
        <title>Culturing micro-colonial fungi from biological soil crusts in the Mojave desert and describing Neophaeococcomyces mojavensis, and introducing the new genera and species Taxawa tesnikishii.</title>
        <authorList>
            <person name="Kurbessoian T."/>
            <person name="Stajich J.E."/>
        </authorList>
    </citation>
    <scope>NUCLEOTIDE SEQUENCE</scope>
    <source>
        <strain evidence="8">TK_41</strain>
    </source>
</reference>
<feature type="transmembrane region" description="Helical" evidence="6">
    <location>
        <begin position="277"/>
        <end position="300"/>
    </location>
</feature>
<dbReference type="InterPro" id="IPR020846">
    <property type="entry name" value="MFS_dom"/>
</dbReference>
<dbReference type="Gene3D" id="1.20.1250.20">
    <property type="entry name" value="MFS general substrate transporter like domains"/>
    <property type="match status" value="1"/>
</dbReference>
<evidence type="ECO:0000259" key="7">
    <source>
        <dbReference type="PROSITE" id="PS50850"/>
    </source>
</evidence>
<feature type="domain" description="Major facilitator superfamily (MFS) profile" evidence="7">
    <location>
        <begin position="1"/>
        <end position="428"/>
    </location>
</feature>
<dbReference type="AlphaFoldDB" id="A0AA39CHS9"/>
<evidence type="ECO:0000256" key="4">
    <source>
        <dbReference type="ARBA" id="ARBA00022989"/>
    </source>
</evidence>
<dbReference type="Proteomes" id="UP001172673">
    <property type="component" value="Unassembled WGS sequence"/>
</dbReference>
<dbReference type="InterPro" id="IPR050360">
    <property type="entry name" value="MFS_Sugar_Transporters"/>
</dbReference>
<dbReference type="GO" id="GO:0016020">
    <property type="term" value="C:membrane"/>
    <property type="evidence" value="ECO:0007669"/>
    <property type="project" value="UniProtKB-SubCell"/>
</dbReference>
<dbReference type="InterPro" id="IPR005828">
    <property type="entry name" value="MFS_sugar_transport-like"/>
</dbReference>